<organism evidence="1 2">
    <name type="scientific">Dreissena polymorpha</name>
    <name type="common">Zebra mussel</name>
    <name type="synonym">Mytilus polymorpha</name>
    <dbReference type="NCBI Taxonomy" id="45954"/>
    <lineage>
        <taxon>Eukaryota</taxon>
        <taxon>Metazoa</taxon>
        <taxon>Spiralia</taxon>
        <taxon>Lophotrochozoa</taxon>
        <taxon>Mollusca</taxon>
        <taxon>Bivalvia</taxon>
        <taxon>Autobranchia</taxon>
        <taxon>Heteroconchia</taxon>
        <taxon>Euheterodonta</taxon>
        <taxon>Imparidentia</taxon>
        <taxon>Neoheterodontei</taxon>
        <taxon>Myida</taxon>
        <taxon>Dreissenoidea</taxon>
        <taxon>Dreissenidae</taxon>
        <taxon>Dreissena</taxon>
    </lineage>
</organism>
<dbReference type="Gene3D" id="1.10.1220.70">
    <property type="match status" value="1"/>
</dbReference>
<accession>A0A9D4FB93</accession>
<sequence>MGMYYINSTVNPFLYAICNVNFRRSFCKILSGRWRQMRKSIRHTKPSCPKIKACVKPPNRTEKEKLLLSGIIKTRNT</sequence>
<comment type="caution">
    <text evidence="1">The sequence shown here is derived from an EMBL/GenBank/DDBJ whole genome shotgun (WGS) entry which is preliminary data.</text>
</comment>
<reference evidence="1" key="1">
    <citation type="journal article" date="2019" name="bioRxiv">
        <title>The Genome of the Zebra Mussel, Dreissena polymorpha: A Resource for Invasive Species Research.</title>
        <authorList>
            <person name="McCartney M.A."/>
            <person name="Auch B."/>
            <person name="Kono T."/>
            <person name="Mallez S."/>
            <person name="Zhang Y."/>
            <person name="Obille A."/>
            <person name="Becker A."/>
            <person name="Abrahante J.E."/>
            <person name="Garbe J."/>
            <person name="Badalamenti J.P."/>
            <person name="Herman A."/>
            <person name="Mangelson H."/>
            <person name="Liachko I."/>
            <person name="Sullivan S."/>
            <person name="Sone E.D."/>
            <person name="Koren S."/>
            <person name="Silverstein K.A.T."/>
            <person name="Beckman K.B."/>
            <person name="Gohl D.M."/>
        </authorList>
    </citation>
    <scope>NUCLEOTIDE SEQUENCE</scope>
    <source>
        <strain evidence="1">Duluth1</strain>
        <tissue evidence="1">Whole animal</tissue>
    </source>
</reference>
<dbReference type="Proteomes" id="UP000828390">
    <property type="component" value="Unassembled WGS sequence"/>
</dbReference>
<evidence type="ECO:0000313" key="1">
    <source>
        <dbReference type="EMBL" id="KAH3792647.1"/>
    </source>
</evidence>
<evidence type="ECO:0000313" key="2">
    <source>
        <dbReference type="Proteomes" id="UP000828390"/>
    </source>
</evidence>
<protein>
    <submittedName>
        <fullName evidence="1">Uncharacterized protein</fullName>
    </submittedName>
</protein>
<dbReference type="SUPFAM" id="SSF81321">
    <property type="entry name" value="Family A G protein-coupled receptor-like"/>
    <property type="match status" value="1"/>
</dbReference>
<reference evidence="1" key="2">
    <citation type="submission" date="2020-11" db="EMBL/GenBank/DDBJ databases">
        <authorList>
            <person name="McCartney M.A."/>
            <person name="Auch B."/>
            <person name="Kono T."/>
            <person name="Mallez S."/>
            <person name="Becker A."/>
            <person name="Gohl D.M."/>
            <person name="Silverstein K.A.T."/>
            <person name="Koren S."/>
            <person name="Bechman K.B."/>
            <person name="Herman A."/>
            <person name="Abrahante J.E."/>
            <person name="Garbe J."/>
        </authorList>
    </citation>
    <scope>NUCLEOTIDE SEQUENCE</scope>
    <source>
        <strain evidence="1">Duluth1</strain>
        <tissue evidence="1">Whole animal</tissue>
    </source>
</reference>
<proteinExistence type="predicted"/>
<dbReference type="AlphaFoldDB" id="A0A9D4FB93"/>
<gene>
    <name evidence="1" type="ORF">DPMN_146144</name>
</gene>
<dbReference type="EMBL" id="JAIWYP010000007">
    <property type="protein sequence ID" value="KAH3792647.1"/>
    <property type="molecule type" value="Genomic_DNA"/>
</dbReference>
<keyword evidence="2" id="KW-1185">Reference proteome</keyword>
<name>A0A9D4FB93_DREPO</name>